<dbReference type="Proteomes" id="UP000059680">
    <property type="component" value="Chromosome 3"/>
</dbReference>
<name>A0A0P0VSJ3_ORYSJ</name>
<feature type="compositionally biased region" description="Basic and acidic residues" evidence="1">
    <location>
        <begin position="110"/>
        <end position="121"/>
    </location>
</feature>
<protein>
    <submittedName>
        <fullName evidence="2">Os03g0128250 protein</fullName>
    </submittedName>
</protein>
<reference evidence="3" key="1">
    <citation type="journal article" date="2005" name="Nature">
        <title>The map-based sequence of the rice genome.</title>
        <authorList>
            <consortium name="International rice genome sequencing project (IRGSP)"/>
            <person name="Matsumoto T."/>
            <person name="Wu J."/>
            <person name="Kanamori H."/>
            <person name="Katayose Y."/>
            <person name="Fujisawa M."/>
            <person name="Namiki N."/>
            <person name="Mizuno H."/>
            <person name="Yamamoto K."/>
            <person name="Antonio B.A."/>
            <person name="Baba T."/>
            <person name="Sakata K."/>
            <person name="Nagamura Y."/>
            <person name="Aoki H."/>
            <person name="Arikawa K."/>
            <person name="Arita K."/>
            <person name="Bito T."/>
            <person name="Chiden Y."/>
            <person name="Fujitsuka N."/>
            <person name="Fukunaka R."/>
            <person name="Hamada M."/>
            <person name="Harada C."/>
            <person name="Hayashi A."/>
            <person name="Hijishita S."/>
            <person name="Honda M."/>
            <person name="Hosokawa S."/>
            <person name="Ichikawa Y."/>
            <person name="Idonuma A."/>
            <person name="Iijima M."/>
            <person name="Ikeda M."/>
            <person name="Ikeno M."/>
            <person name="Ito K."/>
            <person name="Ito S."/>
            <person name="Ito T."/>
            <person name="Ito Y."/>
            <person name="Ito Y."/>
            <person name="Iwabuchi A."/>
            <person name="Kamiya K."/>
            <person name="Karasawa W."/>
            <person name="Kurita K."/>
            <person name="Katagiri S."/>
            <person name="Kikuta A."/>
            <person name="Kobayashi H."/>
            <person name="Kobayashi N."/>
            <person name="Machita K."/>
            <person name="Maehara T."/>
            <person name="Masukawa M."/>
            <person name="Mizubayashi T."/>
            <person name="Mukai Y."/>
            <person name="Nagasaki H."/>
            <person name="Nagata Y."/>
            <person name="Naito S."/>
            <person name="Nakashima M."/>
            <person name="Nakama Y."/>
            <person name="Nakamichi Y."/>
            <person name="Nakamura M."/>
            <person name="Meguro A."/>
            <person name="Negishi M."/>
            <person name="Ohta I."/>
            <person name="Ohta T."/>
            <person name="Okamoto M."/>
            <person name="Ono N."/>
            <person name="Saji S."/>
            <person name="Sakaguchi M."/>
            <person name="Sakai K."/>
            <person name="Shibata M."/>
            <person name="Shimokawa T."/>
            <person name="Song J."/>
            <person name="Takazaki Y."/>
            <person name="Terasawa K."/>
            <person name="Tsugane M."/>
            <person name="Tsuji K."/>
            <person name="Ueda S."/>
            <person name="Waki K."/>
            <person name="Yamagata H."/>
            <person name="Yamamoto M."/>
            <person name="Yamamoto S."/>
            <person name="Yamane H."/>
            <person name="Yoshiki S."/>
            <person name="Yoshihara R."/>
            <person name="Yukawa K."/>
            <person name="Zhong H."/>
            <person name="Yano M."/>
            <person name="Yuan Q."/>
            <person name="Ouyang S."/>
            <person name="Liu J."/>
            <person name="Jones K.M."/>
            <person name="Gansberger K."/>
            <person name="Moffat K."/>
            <person name="Hill J."/>
            <person name="Bera J."/>
            <person name="Fadrosh D."/>
            <person name="Jin S."/>
            <person name="Johri S."/>
            <person name="Kim M."/>
            <person name="Overton L."/>
            <person name="Reardon M."/>
            <person name="Tsitrin T."/>
            <person name="Vuong H."/>
            <person name="Weaver B."/>
            <person name="Ciecko A."/>
            <person name="Tallon L."/>
            <person name="Jackson J."/>
            <person name="Pai G."/>
            <person name="Aken S.V."/>
            <person name="Utterback T."/>
            <person name="Reidmuller S."/>
            <person name="Feldblyum T."/>
            <person name="Hsiao J."/>
            <person name="Zismann V."/>
            <person name="Iobst S."/>
            <person name="de Vazeille A.R."/>
            <person name="Buell C.R."/>
            <person name="Ying K."/>
            <person name="Li Y."/>
            <person name="Lu T."/>
            <person name="Huang Y."/>
            <person name="Zhao Q."/>
            <person name="Feng Q."/>
            <person name="Zhang L."/>
            <person name="Zhu J."/>
            <person name="Weng Q."/>
            <person name="Mu J."/>
            <person name="Lu Y."/>
            <person name="Fan D."/>
            <person name="Liu Y."/>
            <person name="Guan J."/>
            <person name="Zhang Y."/>
            <person name="Yu S."/>
            <person name="Liu X."/>
            <person name="Zhang Y."/>
            <person name="Hong G."/>
            <person name="Han B."/>
            <person name="Choisne N."/>
            <person name="Demange N."/>
            <person name="Orjeda G."/>
            <person name="Samain S."/>
            <person name="Cattolico L."/>
            <person name="Pelletier E."/>
            <person name="Couloux A."/>
            <person name="Segurens B."/>
            <person name="Wincker P."/>
            <person name="D'Hont A."/>
            <person name="Scarpelli C."/>
            <person name="Weissenbach J."/>
            <person name="Salanoubat M."/>
            <person name="Quetier F."/>
            <person name="Yu Y."/>
            <person name="Kim H.R."/>
            <person name="Rambo T."/>
            <person name="Currie J."/>
            <person name="Collura K."/>
            <person name="Luo M."/>
            <person name="Yang T."/>
            <person name="Ammiraju J.S.S."/>
            <person name="Engler F."/>
            <person name="Soderlund C."/>
            <person name="Wing R.A."/>
            <person name="Palmer L.E."/>
            <person name="de la Bastide M."/>
            <person name="Spiegel L."/>
            <person name="Nascimento L."/>
            <person name="Zutavern T."/>
            <person name="O'Shaughnessy A."/>
            <person name="Dike S."/>
            <person name="Dedhia N."/>
            <person name="Preston R."/>
            <person name="Balija V."/>
            <person name="McCombie W.R."/>
            <person name="Chow T."/>
            <person name="Chen H."/>
            <person name="Chung M."/>
            <person name="Chen C."/>
            <person name="Shaw J."/>
            <person name="Wu H."/>
            <person name="Hsiao K."/>
            <person name="Chao Y."/>
            <person name="Chu M."/>
            <person name="Cheng C."/>
            <person name="Hour A."/>
            <person name="Lee P."/>
            <person name="Lin S."/>
            <person name="Lin Y."/>
            <person name="Liou J."/>
            <person name="Liu S."/>
            <person name="Hsing Y."/>
            <person name="Raghuvanshi S."/>
            <person name="Mohanty A."/>
            <person name="Bharti A.K."/>
            <person name="Gaur A."/>
            <person name="Gupta V."/>
            <person name="Kumar D."/>
            <person name="Ravi V."/>
            <person name="Vij S."/>
            <person name="Kapur A."/>
            <person name="Khurana P."/>
            <person name="Khurana P."/>
            <person name="Khurana J.P."/>
            <person name="Tyagi A.K."/>
            <person name="Gaikwad K."/>
            <person name="Singh A."/>
            <person name="Dalal V."/>
            <person name="Srivastava S."/>
            <person name="Dixit A."/>
            <person name="Pal A.K."/>
            <person name="Ghazi I.A."/>
            <person name="Yadav M."/>
            <person name="Pandit A."/>
            <person name="Bhargava A."/>
            <person name="Sureshbabu K."/>
            <person name="Batra K."/>
            <person name="Sharma T.R."/>
            <person name="Mohapatra T."/>
            <person name="Singh N.K."/>
            <person name="Messing J."/>
            <person name="Nelson A.B."/>
            <person name="Fuks G."/>
            <person name="Kavchok S."/>
            <person name="Keizer G."/>
            <person name="Linton E."/>
            <person name="Llaca V."/>
            <person name="Song R."/>
            <person name="Tanyolac B."/>
            <person name="Young S."/>
            <person name="Ho-Il K."/>
            <person name="Hahn J.H."/>
            <person name="Sangsakoo G."/>
            <person name="Vanavichit A."/>
            <person name="de Mattos Luiz.A.T."/>
            <person name="Zimmer P.D."/>
            <person name="Malone G."/>
            <person name="Dellagostin O."/>
            <person name="de Oliveira A.C."/>
            <person name="Bevan M."/>
            <person name="Bancroft I."/>
            <person name="Minx P."/>
            <person name="Cordum H."/>
            <person name="Wilson R."/>
            <person name="Cheng Z."/>
            <person name="Jin W."/>
            <person name="Jiang J."/>
            <person name="Leong S.A."/>
            <person name="Iwama H."/>
            <person name="Gojobori T."/>
            <person name="Itoh T."/>
            <person name="Niimura Y."/>
            <person name="Fujii Y."/>
            <person name="Habara T."/>
            <person name="Sakai H."/>
            <person name="Sato Y."/>
            <person name="Wilson G."/>
            <person name="Kumar K."/>
            <person name="McCouch S."/>
            <person name="Juretic N."/>
            <person name="Hoen D."/>
            <person name="Wright S."/>
            <person name="Bruskiewich R."/>
            <person name="Bureau T."/>
            <person name="Miyao A."/>
            <person name="Hirochika H."/>
            <person name="Nishikawa T."/>
            <person name="Kadowaki K."/>
            <person name="Sugiura M."/>
            <person name="Burr B."/>
            <person name="Sasaki T."/>
        </authorList>
    </citation>
    <scope>NUCLEOTIDE SEQUENCE [LARGE SCALE GENOMIC DNA]</scope>
    <source>
        <strain evidence="3">cv. Nipponbare</strain>
    </source>
</reference>
<dbReference type="InParanoid" id="A0A0P0VSJ3"/>
<feature type="region of interest" description="Disordered" evidence="1">
    <location>
        <begin position="101"/>
        <end position="121"/>
    </location>
</feature>
<reference evidence="2 3" key="2">
    <citation type="journal article" date="2013" name="Plant Cell Physiol.">
        <title>Rice Annotation Project Database (RAP-DB): an integrative and interactive database for rice genomics.</title>
        <authorList>
            <person name="Sakai H."/>
            <person name="Lee S.S."/>
            <person name="Tanaka T."/>
            <person name="Numa H."/>
            <person name="Kim J."/>
            <person name="Kawahara Y."/>
            <person name="Wakimoto H."/>
            <person name="Yang C.C."/>
            <person name="Iwamoto M."/>
            <person name="Abe T."/>
            <person name="Yamada Y."/>
            <person name="Muto A."/>
            <person name="Inokuchi H."/>
            <person name="Ikemura T."/>
            <person name="Matsumoto T."/>
            <person name="Sasaki T."/>
            <person name="Itoh T."/>
        </authorList>
    </citation>
    <scope>NUCLEOTIDE SEQUENCE [LARGE SCALE GENOMIC DNA]</scope>
    <source>
        <strain evidence="3">cv. Nipponbare</strain>
    </source>
</reference>
<feature type="compositionally biased region" description="Polar residues" evidence="1">
    <location>
        <begin position="52"/>
        <end position="62"/>
    </location>
</feature>
<accession>A0A0P0VSJ3</accession>
<evidence type="ECO:0000313" key="2">
    <source>
        <dbReference type="EMBL" id="BAS82102.1"/>
    </source>
</evidence>
<dbReference type="PaxDb" id="39947-A0A0P0VSJ3"/>
<proteinExistence type="predicted"/>
<feature type="region of interest" description="Disordered" evidence="1">
    <location>
        <begin position="25"/>
        <end position="62"/>
    </location>
</feature>
<sequence length="121" mass="13758">MPGISKISESSEYEHAELRNLTAQETNLLEQRGGSRGGDDYLPPRPPRLQNAKPQPTSRITPVSQTWRHFLAVAGASQRSFQKTPETFCKKVIKRRISLVPRPKGQWASNRRDNSEKARTF</sequence>
<gene>
    <name evidence="2" type="ordered locus">Os03g0128250</name>
    <name evidence="2" type="ORF">OSNPB_030128250</name>
</gene>
<evidence type="ECO:0000313" key="3">
    <source>
        <dbReference type="Proteomes" id="UP000059680"/>
    </source>
</evidence>
<keyword evidence="3" id="KW-1185">Reference proteome</keyword>
<dbReference type="AlphaFoldDB" id="A0A0P0VSJ3"/>
<evidence type="ECO:0000256" key="1">
    <source>
        <dbReference type="SAM" id="MobiDB-lite"/>
    </source>
</evidence>
<dbReference type="EMBL" id="AP014959">
    <property type="protein sequence ID" value="BAS82102.1"/>
    <property type="molecule type" value="Genomic_DNA"/>
</dbReference>
<organism evidence="2 3">
    <name type="scientific">Oryza sativa subsp. japonica</name>
    <name type="common">Rice</name>
    <dbReference type="NCBI Taxonomy" id="39947"/>
    <lineage>
        <taxon>Eukaryota</taxon>
        <taxon>Viridiplantae</taxon>
        <taxon>Streptophyta</taxon>
        <taxon>Embryophyta</taxon>
        <taxon>Tracheophyta</taxon>
        <taxon>Spermatophyta</taxon>
        <taxon>Magnoliopsida</taxon>
        <taxon>Liliopsida</taxon>
        <taxon>Poales</taxon>
        <taxon>Poaceae</taxon>
        <taxon>BOP clade</taxon>
        <taxon>Oryzoideae</taxon>
        <taxon>Oryzeae</taxon>
        <taxon>Oryzinae</taxon>
        <taxon>Oryza</taxon>
        <taxon>Oryza sativa</taxon>
    </lineage>
</organism>
<reference evidence="2 3" key="3">
    <citation type="journal article" date="2013" name="Rice">
        <title>Improvement of the Oryza sativa Nipponbare reference genome using next generation sequence and optical map data.</title>
        <authorList>
            <person name="Kawahara Y."/>
            <person name="de la Bastide M."/>
            <person name="Hamilton J.P."/>
            <person name="Kanamori H."/>
            <person name="McCombie W.R."/>
            <person name="Ouyang S."/>
            <person name="Schwartz D.C."/>
            <person name="Tanaka T."/>
            <person name="Wu J."/>
            <person name="Zhou S."/>
            <person name="Childs K.L."/>
            <person name="Davidson R.M."/>
            <person name="Lin H."/>
            <person name="Quesada-Ocampo L."/>
            <person name="Vaillancourt B."/>
            <person name="Sakai H."/>
            <person name="Lee S.S."/>
            <person name="Kim J."/>
            <person name="Numa H."/>
            <person name="Itoh T."/>
            <person name="Buell C.R."/>
            <person name="Matsumoto T."/>
        </authorList>
    </citation>
    <scope>NUCLEOTIDE SEQUENCE [LARGE SCALE GENOMIC DNA]</scope>
    <source>
        <strain evidence="3">cv. Nipponbare</strain>
    </source>
</reference>